<evidence type="ECO:0000256" key="1">
    <source>
        <dbReference type="ARBA" id="ARBA00009023"/>
    </source>
</evidence>
<dbReference type="RefSeq" id="WP_044634180.1">
    <property type="nucleotide sequence ID" value="NZ_CDNC01000001.1"/>
</dbReference>
<dbReference type="EMBL" id="CDNC01000001">
    <property type="protein sequence ID" value="CEM60349.1"/>
    <property type="molecule type" value="Genomic_DNA"/>
</dbReference>
<keyword evidence="2" id="KW-0813">Transport</keyword>
<keyword evidence="3 4" id="KW-0732">Signal</keyword>
<accession>A0A0B7GP55</accession>
<dbReference type="GeneID" id="57753611"/>
<evidence type="ECO:0000313" key="6">
    <source>
        <dbReference type="Proteomes" id="UP000042527"/>
    </source>
</evidence>
<dbReference type="InterPro" id="IPR038404">
    <property type="entry name" value="TRAP_DctP_sf"/>
</dbReference>
<dbReference type="Gene3D" id="3.40.190.170">
    <property type="entry name" value="Bacterial extracellular solute-binding protein, family 7"/>
    <property type="match status" value="1"/>
</dbReference>
<gene>
    <name evidence="5" type="ORF">TPHV1_10017</name>
</gene>
<keyword evidence="6" id="KW-1185">Reference proteome</keyword>
<dbReference type="PANTHER" id="PTHR33376">
    <property type="match status" value="1"/>
</dbReference>
<evidence type="ECO:0000256" key="3">
    <source>
        <dbReference type="ARBA" id="ARBA00022729"/>
    </source>
</evidence>
<evidence type="ECO:0000256" key="4">
    <source>
        <dbReference type="SAM" id="SignalP"/>
    </source>
</evidence>
<protein>
    <submittedName>
        <fullName evidence="5">Bacterial extracellular solute-binding protein, family 7</fullName>
    </submittedName>
</protein>
<feature type="chain" id="PRO_5002115291" evidence="4">
    <location>
        <begin position="22"/>
        <end position="339"/>
    </location>
</feature>
<dbReference type="GO" id="GO:0055085">
    <property type="term" value="P:transmembrane transport"/>
    <property type="evidence" value="ECO:0007669"/>
    <property type="project" value="InterPro"/>
</dbReference>
<dbReference type="Pfam" id="PF03480">
    <property type="entry name" value="DctP"/>
    <property type="match status" value="1"/>
</dbReference>
<dbReference type="CDD" id="cd13670">
    <property type="entry name" value="PBP2_TRAP_Tp0957_like"/>
    <property type="match status" value="1"/>
</dbReference>
<evidence type="ECO:0000256" key="2">
    <source>
        <dbReference type="ARBA" id="ARBA00022448"/>
    </source>
</evidence>
<dbReference type="PANTHER" id="PTHR33376:SF7">
    <property type="entry name" value="C4-DICARBOXYLATE-BINDING PROTEIN DCTB"/>
    <property type="match status" value="1"/>
</dbReference>
<organism evidence="5 6">
    <name type="scientific">Treponema phagedenis</name>
    <dbReference type="NCBI Taxonomy" id="162"/>
    <lineage>
        <taxon>Bacteria</taxon>
        <taxon>Pseudomonadati</taxon>
        <taxon>Spirochaetota</taxon>
        <taxon>Spirochaetia</taxon>
        <taxon>Spirochaetales</taxon>
        <taxon>Treponemataceae</taxon>
        <taxon>Treponema</taxon>
    </lineage>
</organism>
<comment type="similarity">
    <text evidence="1">Belongs to the bacterial solute-binding protein 7 family.</text>
</comment>
<dbReference type="AlphaFoldDB" id="A0A0B7GP55"/>
<dbReference type="Proteomes" id="UP000042527">
    <property type="component" value="Unassembled WGS sequence"/>
</dbReference>
<evidence type="ECO:0000313" key="5">
    <source>
        <dbReference type="EMBL" id="CEM60349.1"/>
    </source>
</evidence>
<name>A0A0B7GP55_TREPH</name>
<dbReference type="InterPro" id="IPR018389">
    <property type="entry name" value="DctP_fam"/>
</dbReference>
<proteinExistence type="inferred from homology"/>
<dbReference type="NCBIfam" id="NF037995">
    <property type="entry name" value="TRAP_S1"/>
    <property type="match status" value="1"/>
</dbReference>
<sequence>MKKRCVLFIFAVFFLSGFVAAEKITLKIATVAPARSPWEIELKKLAQEWNRITKGQVSVRFYNMTVLGGEKAGVQKLRSARPGQPAPMDGAIFSSLGLHELEPKSGIYTLSLPFLIKSQKELDLVLKTYGKDIEDPIANAGFQLITWSNVGWLSFYTKESYRTLKELKSIKLSLSGMDSPILSNSFKVSGFNVKDTPITKFAQALKSGGVSGFLAVHLATWATGFYKDINYALDSRICPIMAGFVISKESWNKIPAQYQAPMLAAAEKARKALNESLDSSDREYVKKMEQAGVKMIRLTPQELTEWQKEFNMNIDQVNKSLPGAFSMPLYKKIQSLLAS</sequence>
<feature type="signal peptide" evidence="4">
    <location>
        <begin position="1"/>
        <end position="21"/>
    </location>
</feature>
<reference evidence="6" key="1">
    <citation type="submission" date="2015-01" db="EMBL/GenBank/DDBJ databases">
        <authorList>
            <person name="Manzoor Shahid"/>
            <person name="Zubair Saima"/>
        </authorList>
    </citation>
    <scope>NUCLEOTIDE SEQUENCE [LARGE SCALE GENOMIC DNA]</scope>
    <source>
        <strain evidence="6">V1</strain>
    </source>
</reference>